<keyword evidence="1" id="KW-0472">Membrane</keyword>
<keyword evidence="1" id="KW-1133">Transmembrane helix</keyword>
<feature type="transmembrane region" description="Helical" evidence="1">
    <location>
        <begin position="348"/>
        <end position="369"/>
    </location>
</feature>
<dbReference type="Gene3D" id="1.20.81.30">
    <property type="entry name" value="Type II secretion system (T2SS), domain F"/>
    <property type="match status" value="1"/>
</dbReference>
<protein>
    <submittedName>
        <fullName evidence="2">Uncharacterized protein</fullName>
    </submittedName>
</protein>
<dbReference type="InterPro" id="IPR042094">
    <property type="entry name" value="T2SS_GspF_sf"/>
</dbReference>
<feature type="transmembrane region" description="Helical" evidence="1">
    <location>
        <begin position="153"/>
        <end position="175"/>
    </location>
</feature>
<keyword evidence="1" id="KW-0812">Transmembrane</keyword>
<proteinExistence type="predicted"/>
<evidence type="ECO:0000256" key="1">
    <source>
        <dbReference type="SAM" id="Phobius"/>
    </source>
</evidence>
<name>A0A0H3ZWJ1_9VIBR</name>
<organism evidence="2">
    <name type="scientific">Vibrio sp. FF_307</name>
    <dbReference type="NCBI Taxonomy" id="1652834"/>
    <lineage>
        <taxon>Bacteria</taxon>
        <taxon>Pseudomonadati</taxon>
        <taxon>Pseudomonadota</taxon>
        <taxon>Gammaproteobacteria</taxon>
        <taxon>Vibrionales</taxon>
        <taxon>Vibrionaceae</taxon>
        <taxon>Vibrio</taxon>
    </lineage>
</organism>
<sequence>MSQSLEQWLFDKKDQTALLEQWRTCAQYGMTTKDFCQKLASSGSGSSQKIGQAGLKAPGEGKRFTDVLSGWLSPVVVSTLAIAEQNGQLKSGLDIAIKELEGGQGVMKSLLLMMAFPLLTLLGLGVLGVYISGEIITTAGLEHSMASQVRETVSGPGLVALSLFIGSLVIQALLMPIWTGQGRDMADNIWPFCDYRMAVAGNLLSTLANLSQAGMSLKAAITEVDAYSSRYLKSHLNQMQRQLETETNPGRALDTGLLLRDAQVNLNVMGDIAPLSTLLEKRRRSTPPPFIEKNGHAETYCPKSHFSSGHFAARFPCRQRHGISFYLDTTLRKHNMKRIRSNPNKQRGISLIDFIMYLILAVFLFLGIVKLYNMATAWSAQANTVSAVTQIKAGAEKVKSVNHTGTSMNKVCSTGRNAVSSTICGDTRDGVGTNEYGGNYTLAVDSANMQRVKVGITNIDTQYIDDLADTLAKLSAGNCNSAASCATLAVAGNTITVTL</sequence>
<accession>A0A0H3ZWJ1</accession>
<dbReference type="AlphaFoldDB" id="A0A0H3ZWJ1"/>
<reference evidence="2" key="1">
    <citation type="journal article" date="2015" name="MBio">
        <title>Eco-Evolutionary Dynamics of Episomes among Ecologically Cohesive Bacterial Populations.</title>
        <authorList>
            <person name="Xue H."/>
            <person name="Cordero O.X."/>
            <person name="Camas F.M."/>
            <person name="Trimble W."/>
            <person name="Meyer F."/>
            <person name="Guglielmini J."/>
            <person name="Rocha E.P."/>
            <person name="Polz M.F."/>
        </authorList>
    </citation>
    <scope>NUCLEOTIDE SEQUENCE</scope>
    <source>
        <strain evidence="2">FF_307</strain>
    </source>
</reference>
<feature type="transmembrane region" description="Helical" evidence="1">
    <location>
        <begin position="110"/>
        <end position="133"/>
    </location>
</feature>
<dbReference type="EMBL" id="KP795701">
    <property type="protein sequence ID" value="AKN40650.1"/>
    <property type="molecule type" value="Genomic_DNA"/>
</dbReference>
<evidence type="ECO:0000313" key="2">
    <source>
        <dbReference type="EMBL" id="AKN40650.1"/>
    </source>
</evidence>